<dbReference type="Proteomes" id="UP000003688">
    <property type="component" value="Unassembled WGS sequence"/>
</dbReference>
<dbReference type="Pfam" id="PF13927">
    <property type="entry name" value="Ig_3"/>
    <property type="match status" value="2"/>
</dbReference>
<evidence type="ECO:0000259" key="5">
    <source>
        <dbReference type="PROSITE" id="PS50835"/>
    </source>
</evidence>
<evidence type="ECO:0000256" key="1">
    <source>
        <dbReference type="ARBA" id="ARBA00022729"/>
    </source>
</evidence>
<dbReference type="Gene3D" id="2.60.40.10">
    <property type="entry name" value="Immunoglobulins"/>
    <property type="match status" value="2"/>
</dbReference>
<evidence type="ECO:0000313" key="6">
    <source>
        <dbReference type="EMBL" id="EEF61038.1"/>
    </source>
</evidence>
<dbReference type="InterPro" id="IPR003599">
    <property type="entry name" value="Ig_sub"/>
</dbReference>
<dbReference type="InterPro" id="IPR003598">
    <property type="entry name" value="Ig_sub2"/>
</dbReference>
<dbReference type="EMBL" id="ABOX02000012">
    <property type="protein sequence ID" value="EEF61038.1"/>
    <property type="molecule type" value="Genomic_DNA"/>
</dbReference>
<dbReference type="PROSITE" id="PS50835">
    <property type="entry name" value="IG_LIKE"/>
    <property type="match status" value="2"/>
</dbReference>
<dbReference type="STRING" id="320771.Cflav_PD3755"/>
<dbReference type="SMART" id="SM00408">
    <property type="entry name" value="IGc2"/>
    <property type="match status" value="2"/>
</dbReference>
<dbReference type="PANTHER" id="PTHR12231:SF253">
    <property type="entry name" value="DPR-INTERACTING PROTEIN ETA, ISOFORM B-RELATED"/>
    <property type="match status" value="1"/>
</dbReference>
<feature type="domain" description="Ig-like" evidence="5">
    <location>
        <begin position="284"/>
        <end position="364"/>
    </location>
</feature>
<dbReference type="InterPro" id="IPR013783">
    <property type="entry name" value="Ig-like_fold"/>
</dbReference>
<dbReference type="AlphaFoldDB" id="B9XGI7"/>
<reference evidence="6 7" key="1">
    <citation type="journal article" date="2011" name="J. Bacteriol.">
        <title>Genome sequence of 'Pedosphaera parvula' Ellin514, an aerobic Verrucomicrobial isolate from pasture soil.</title>
        <authorList>
            <person name="Kant R."/>
            <person name="van Passel M.W."/>
            <person name="Sangwan P."/>
            <person name="Palva A."/>
            <person name="Lucas S."/>
            <person name="Copeland A."/>
            <person name="Lapidus A."/>
            <person name="Glavina Del Rio T."/>
            <person name="Dalin E."/>
            <person name="Tice H."/>
            <person name="Bruce D."/>
            <person name="Goodwin L."/>
            <person name="Pitluck S."/>
            <person name="Chertkov O."/>
            <person name="Larimer F.W."/>
            <person name="Land M.L."/>
            <person name="Hauser L."/>
            <person name="Brettin T.S."/>
            <person name="Detter J.C."/>
            <person name="Han S."/>
            <person name="de Vos W.M."/>
            <person name="Janssen P.H."/>
            <person name="Smidt H."/>
        </authorList>
    </citation>
    <scope>NUCLEOTIDE SEQUENCE [LARGE SCALE GENOMIC DNA]</scope>
    <source>
        <strain evidence="6 7">Ellin514</strain>
    </source>
</reference>
<dbReference type="SUPFAM" id="SSF48726">
    <property type="entry name" value="Immunoglobulin"/>
    <property type="match status" value="2"/>
</dbReference>
<accession>B9XGI7</accession>
<feature type="domain" description="Ig-like" evidence="5">
    <location>
        <begin position="651"/>
        <end position="731"/>
    </location>
</feature>
<dbReference type="SMART" id="SM00409">
    <property type="entry name" value="IG"/>
    <property type="match status" value="2"/>
</dbReference>
<organism evidence="6 7">
    <name type="scientific">Pedosphaera parvula (strain Ellin514)</name>
    <dbReference type="NCBI Taxonomy" id="320771"/>
    <lineage>
        <taxon>Bacteria</taxon>
        <taxon>Pseudomonadati</taxon>
        <taxon>Verrucomicrobiota</taxon>
        <taxon>Pedosphaerae</taxon>
        <taxon>Pedosphaerales</taxon>
        <taxon>Pedosphaeraceae</taxon>
        <taxon>Pedosphaera</taxon>
    </lineage>
</organism>
<dbReference type="InterPro" id="IPR007110">
    <property type="entry name" value="Ig-like_dom"/>
</dbReference>
<evidence type="ECO:0000256" key="4">
    <source>
        <dbReference type="ARBA" id="ARBA00023319"/>
    </source>
</evidence>
<name>B9XGI7_PEDPL</name>
<proteinExistence type="predicted"/>
<dbReference type="InterPro" id="IPR051170">
    <property type="entry name" value="Neural/epithelial_adhesion"/>
</dbReference>
<protein>
    <submittedName>
        <fullName evidence="6">Immunoglobulin I-set domain protein</fullName>
    </submittedName>
</protein>
<evidence type="ECO:0000256" key="2">
    <source>
        <dbReference type="ARBA" id="ARBA00022737"/>
    </source>
</evidence>
<keyword evidence="3" id="KW-1015">Disulfide bond</keyword>
<comment type="caution">
    <text evidence="6">The sequence shown here is derived from an EMBL/GenBank/DDBJ whole genome shotgun (WGS) entry which is preliminary data.</text>
</comment>
<evidence type="ECO:0000313" key="7">
    <source>
        <dbReference type="Proteomes" id="UP000003688"/>
    </source>
</evidence>
<keyword evidence="7" id="KW-1185">Reference proteome</keyword>
<keyword evidence="2" id="KW-0677">Repeat</keyword>
<dbReference type="RefSeq" id="WP_007414933.1">
    <property type="nucleotide sequence ID" value="NZ_ABOX02000012.1"/>
</dbReference>
<evidence type="ECO:0000256" key="3">
    <source>
        <dbReference type="ARBA" id="ARBA00023157"/>
    </source>
</evidence>
<keyword evidence="4" id="KW-0393">Immunoglobulin domain</keyword>
<sequence length="1015" mass="108391" precursor="true">MRLLIYWLASLAFLVSTAFSFSQTLHLPPRPPGAPTGSQFIKIISPMGLTERENWILSQIQIGNVPSWLTNLVPITITKTISGTPHTLTYYVTPDYMAIGSDQDYFLEPMTPLLAQRVADLLNCTLPTRMMVDYHYTNAAVHLNPSPIPPSGAMTTVPVFADHNTTVRGQRNATTNSFPLGALVDGDKKDVIISTRIYGNPAPGRVVIYGWHYPNGSWIQDVTAVHEETYADYSHGIRMVQMAVTLDGSPNTITNILTSSILWPLLSDEGVIATPHYPHYATVPVITGQPYSQTVNAGSTISFNVIAVGDAPLAYQWKLNGSSIPGATTSTLSLTNVSTANSGTYTAVITNISGSNTTIPALLRINTNAYPLLFSDNFDTDTSANWNLFWGSGNNVPDYTADWAYDYRAIPYTFNGTTYVIPPAPNSISGTTRGVRFTVNNNDTNGVIAGVNIYPKNQFFTNNFALKFDMWINYPGGAVGSGATGSTEFGIFGINHSGTEANWAATSASSTDGLWFGVDGEGGTTADYRSYIGNPSGLQAQWNPTTNGMASADAAGGIYPALFANSRFETVGAPGKNWVAAEVSQMNGILTWKLDDTLIAQRTNASAFASGNIMLGFMDVFPSIASPASNAFVIFDNVRVENLSTNSLTPPSITTPPQSQNAATGTNVTLSVLATGSAPLSYQWRFNASNLSGATSSTLTLTNVQPANAGDYDVLVTNPAGSLASAPAHLTVTSGSFQFASANVLSNGWVLLIFSGSAGTQYVIEASTNLVNWTPIVVLPGTNGPLPFVDTNAPSFSSRYYRAYLATANLLTDFEAYPSGALVIFQKPSYSGSTSNFLDLTFNSLACVTNNFPVGHSSSNVLEVSWAFKSGTTSPWLRLTTFAATNLPNPTIATNMALAFDVYTDKDVYVAFGFRETSTTNPIGFDGGTSGGIEWVGGSTDNSQPPPKGRWISAGQWTTVQFLIPYEPVRAFTGNGILQTSSGKGVLEHLCLVPAGGSGIYNLYFDNFQTIDLGP</sequence>
<dbReference type="PANTHER" id="PTHR12231">
    <property type="entry name" value="CTX-RELATED TYPE I TRANSMEMBRANE PROTEIN"/>
    <property type="match status" value="1"/>
</dbReference>
<dbReference type="OrthoDB" id="262081at2"/>
<dbReference type="CDD" id="cd00096">
    <property type="entry name" value="Ig"/>
    <property type="match status" value="1"/>
</dbReference>
<keyword evidence="1" id="KW-0732">Signal</keyword>
<gene>
    <name evidence="6" type="ORF">Cflav_PD3755</name>
</gene>
<dbReference type="InterPro" id="IPR036179">
    <property type="entry name" value="Ig-like_dom_sf"/>
</dbReference>